<evidence type="ECO:0000313" key="1">
    <source>
        <dbReference type="EMBL" id="NMU30582.1"/>
    </source>
</evidence>
<proteinExistence type="predicted"/>
<feature type="non-terminal residue" evidence="1">
    <location>
        <position position="1"/>
    </location>
</feature>
<sequence>YNAPEHVTDLDEANEVIQSGQANNLQLSAAEKRVISERLHIQIDYLTDDAISFSRNKASLLEHLQEYTEWRQTKTSDQPLFNLMNVLFKTL</sequence>
<dbReference type="EMBL" id="JABCLD010002579">
    <property type="protein sequence ID" value="NMU30582.1"/>
    <property type="molecule type" value="Genomic_DNA"/>
</dbReference>
<gene>
    <name evidence="1" type="ORF">HKB21_33780</name>
</gene>
<reference evidence="1 2" key="1">
    <citation type="submission" date="2020-04" db="EMBL/GenBank/DDBJ databases">
        <title>Whole-genome sequencing of Vibrio spp. from China reveals different genetic environments of blaCTX-M-14 among diverse lineages.</title>
        <authorList>
            <person name="Zheng Z."/>
            <person name="Ye L."/>
            <person name="Chen S."/>
        </authorList>
    </citation>
    <scope>NUCLEOTIDE SEQUENCE [LARGE SCALE GENOMIC DNA]</scope>
    <source>
        <strain evidence="1 2">Vb0574</strain>
    </source>
</reference>
<organism evidence="1 2">
    <name type="scientific">Vibrio parahaemolyticus</name>
    <dbReference type="NCBI Taxonomy" id="670"/>
    <lineage>
        <taxon>Bacteria</taxon>
        <taxon>Pseudomonadati</taxon>
        <taxon>Pseudomonadota</taxon>
        <taxon>Gammaproteobacteria</taxon>
        <taxon>Vibrionales</taxon>
        <taxon>Vibrionaceae</taxon>
        <taxon>Vibrio</taxon>
    </lineage>
</organism>
<evidence type="ECO:0000313" key="2">
    <source>
        <dbReference type="Proteomes" id="UP000555836"/>
    </source>
</evidence>
<feature type="non-terminal residue" evidence="1">
    <location>
        <position position="91"/>
    </location>
</feature>
<protein>
    <submittedName>
        <fullName evidence="1">Uncharacterized protein</fullName>
    </submittedName>
</protein>
<accession>A0A7Y0SD37</accession>
<dbReference type="AlphaFoldDB" id="A0A7Y0SD37"/>
<dbReference type="Proteomes" id="UP000555836">
    <property type="component" value="Unassembled WGS sequence"/>
</dbReference>
<comment type="caution">
    <text evidence="1">The sequence shown here is derived from an EMBL/GenBank/DDBJ whole genome shotgun (WGS) entry which is preliminary data.</text>
</comment>
<name>A0A7Y0SD37_VIBPH</name>